<dbReference type="CDD" id="cd06308">
    <property type="entry name" value="PBP1_sensor_kinase-like"/>
    <property type="match status" value="1"/>
</dbReference>
<dbReference type="CDD" id="cd06309">
    <property type="entry name" value="PBP1_galactofuranose_YtfQ-like"/>
    <property type="match status" value="1"/>
</dbReference>
<dbReference type="PANTHER" id="PTHR46847:SF3">
    <property type="entry name" value="GALACTOFURANOSE-BINDING PROTEIN YTFQ"/>
    <property type="match status" value="1"/>
</dbReference>
<reference evidence="5 6" key="1">
    <citation type="submission" date="2019-11" db="EMBL/GenBank/DDBJ databases">
        <title>Draft genome sequences of five Paenibacillus species of dairy origin.</title>
        <authorList>
            <person name="Olajide A.M."/>
            <person name="Chen S."/>
            <person name="Lapointe G."/>
        </authorList>
    </citation>
    <scope>NUCLEOTIDE SEQUENCE [LARGE SCALE GENOMIC DNA]</scope>
    <source>
        <strain evidence="5 6">2CS3</strain>
    </source>
</reference>
<dbReference type="EMBL" id="WNZX01000002">
    <property type="protein sequence ID" value="MUG69841.1"/>
    <property type="molecule type" value="Genomic_DNA"/>
</dbReference>
<dbReference type="AlphaFoldDB" id="A0A7X2Z925"/>
<dbReference type="Pfam" id="PF13407">
    <property type="entry name" value="Peripla_BP_4"/>
    <property type="match status" value="2"/>
</dbReference>
<dbReference type="SUPFAM" id="SSF53822">
    <property type="entry name" value="Periplasmic binding protein-like I"/>
    <property type="match status" value="2"/>
</dbReference>
<dbReference type="InterPro" id="IPR025997">
    <property type="entry name" value="SBP_2_dom"/>
</dbReference>
<dbReference type="Proteomes" id="UP000450917">
    <property type="component" value="Unassembled WGS sequence"/>
</dbReference>
<evidence type="ECO:0000256" key="1">
    <source>
        <dbReference type="ARBA" id="ARBA00004196"/>
    </source>
</evidence>
<keyword evidence="6" id="KW-1185">Reference proteome</keyword>
<feature type="domain" description="Periplasmic binding protein" evidence="4">
    <location>
        <begin position="342"/>
        <end position="604"/>
    </location>
</feature>
<comment type="subcellular location">
    <subcellularLocation>
        <location evidence="1">Cell envelope</location>
    </subcellularLocation>
</comment>
<organism evidence="5 6">
    <name type="scientific">Paenibacillus validus</name>
    <dbReference type="NCBI Taxonomy" id="44253"/>
    <lineage>
        <taxon>Bacteria</taxon>
        <taxon>Bacillati</taxon>
        <taxon>Bacillota</taxon>
        <taxon>Bacilli</taxon>
        <taxon>Bacillales</taxon>
        <taxon>Paenibacillaceae</taxon>
        <taxon>Paenibacillus</taxon>
    </lineage>
</organism>
<sequence length="630" mass="69280">MTSGRAKLALIVFTLFILMVSFISSIRGTSGQKVPKDQVQYLVGVSQPNLIEPWRIVMNEEIKREVARHSDLRVIFTDAANDSKQQTDDVHKLMGYGIDLLIISLDDPILLTPTIAEVYAKIPVIVLGRGVTGYDYTLYIGTDNRLIGSKAGEYVKQLLGPSGGSIVEIQGVQGSPTVEERSLGFREALAGQDNLRLLHTVYADWQRDRAEDEMSAVLMRSPRIDLVFAQNDAMALGASRALQRSGLQDVRIIGVDGVNSENGGLPLVKNGILSGTFTSPTGGGEAIRYALDILNKEKGIPKKVILRSYRITPDNAAAFEQRLASYPAISSPFTEERHQLKIGFAQVGTESGWRLAHTNSVMAAAKEEGFELLYENADQSQAKQVEAIRKFIQARVDIIVFSPVVKTGWDQVLQEAKQAGIPVILSDREVKTEDDSLWTSYIGSDFVEEGRRAARWLLQELGSRGRKVQIVELQGTEGSDPAAGRKQGFEEVIGNDFNFQLIESLKGDFTLESGRALMSEALQRRGGDIQVVYAHNDDMALGAMQAIERFGLQPGKDIVIISIDATKTALKALATGKLNFVVECNPLLGPQLMKAVKDHKEGKELPMKIITSEGVFTQDSAKRELQSREY</sequence>
<evidence type="ECO:0000256" key="2">
    <source>
        <dbReference type="ARBA" id="ARBA00007639"/>
    </source>
</evidence>
<feature type="domain" description="Periplasmic binding protein" evidence="4">
    <location>
        <begin position="43"/>
        <end position="297"/>
    </location>
</feature>
<comment type="similarity">
    <text evidence="2">Belongs to the bacterial solute-binding protein 2 family.</text>
</comment>
<evidence type="ECO:0000259" key="4">
    <source>
        <dbReference type="Pfam" id="PF13407"/>
    </source>
</evidence>
<protein>
    <submittedName>
        <fullName evidence="5">Substrate-binding domain-containing protein</fullName>
    </submittedName>
</protein>
<evidence type="ECO:0000313" key="6">
    <source>
        <dbReference type="Proteomes" id="UP000450917"/>
    </source>
</evidence>
<dbReference type="PANTHER" id="PTHR46847">
    <property type="entry name" value="D-ALLOSE-BINDING PERIPLASMIC PROTEIN-RELATED"/>
    <property type="match status" value="1"/>
</dbReference>
<gene>
    <name evidence="5" type="ORF">GNP93_04015</name>
</gene>
<accession>A0A7X2Z925</accession>
<dbReference type="GO" id="GO:0030246">
    <property type="term" value="F:carbohydrate binding"/>
    <property type="evidence" value="ECO:0007669"/>
    <property type="project" value="UniProtKB-ARBA"/>
</dbReference>
<dbReference type="RefSeq" id="WP_141336014.1">
    <property type="nucleotide sequence ID" value="NZ_WNZX01000002.1"/>
</dbReference>
<evidence type="ECO:0000256" key="3">
    <source>
        <dbReference type="ARBA" id="ARBA00022729"/>
    </source>
</evidence>
<keyword evidence="3" id="KW-0732">Signal</keyword>
<evidence type="ECO:0000313" key="5">
    <source>
        <dbReference type="EMBL" id="MUG69841.1"/>
    </source>
</evidence>
<dbReference type="InterPro" id="IPR028082">
    <property type="entry name" value="Peripla_BP_I"/>
</dbReference>
<dbReference type="Gene3D" id="3.40.50.2300">
    <property type="match status" value="4"/>
</dbReference>
<name>A0A7X2Z925_9BACL</name>
<proteinExistence type="inferred from homology"/>
<comment type="caution">
    <text evidence="5">The sequence shown here is derived from an EMBL/GenBank/DDBJ whole genome shotgun (WGS) entry which is preliminary data.</text>
</comment>
<dbReference type="GO" id="GO:0030313">
    <property type="term" value="C:cell envelope"/>
    <property type="evidence" value="ECO:0007669"/>
    <property type="project" value="UniProtKB-SubCell"/>
</dbReference>